<dbReference type="PANTHER" id="PTHR23259">
    <property type="entry name" value="RIDDLE"/>
    <property type="match status" value="1"/>
</dbReference>
<dbReference type="CDD" id="cd19941">
    <property type="entry name" value="TIL"/>
    <property type="match status" value="1"/>
</dbReference>
<evidence type="ECO:0000313" key="3">
    <source>
        <dbReference type="Proteomes" id="UP001059596"/>
    </source>
</evidence>
<evidence type="ECO:0000256" key="1">
    <source>
        <dbReference type="ARBA" id="ARBA00023157"/>
    </source>
</evidence>
<name>A0A9P9YMW1_9MUSC</name>
<gene>
    <name evidence="2" type="ORF">M5D96_006977</name>
</gene>
<accession>A0A9P9YMW1</accession>
<dbReference type="AlphaFoldDB" id="A0A9P9YMW1"/>
<feature type="non-terminal residue" evidence="2">
    <location>
        <position position="1"/>
    </location>
</feature>
<keyword evidence="1" id="KW-1015">Disulfide bond</keyword>
<protein>
    <submittedName>
        <fullName evidence="2">Uncharacterized protein</fullName>
    </submittedName>
</protein>
<proteinExistence type="predicted"/>
<sequence>MSTGFAQEHILNHEVDPDPDRVKYIWNPFPGFCGENATMMRCAGVCPETCAFKSLKCPSFCERCLERAAETTEEEVTWPEDVTEATLDIEITWPDELPVTVTIPPTFRTARTMDHLDALRDEDEFFEKPHKLDILEFDSLEVGHRVIHPVGEMIALKRKPLPEEKLIKQPFYFGCCHNSTNVGCAGVCPETCEYRSKYCVPLCGPPCRCKHGFVYNIARRACNLRSDCPKGVVQSKNGIYRVF</sequence>
<dbReference type="Proteomes" id="UP001059596">
    <property type="component" value="Unassembled WGS sequence"/>
</dbReference>
<organism evidence="2 3">
    <name type="scientific">Drosophila gunungcola</name>
    <name type="common">fruit fly</name>
    <dbReference type="NCBI Taxonomy" id="103775"/>
    <lineage>
        <taxon>Eukaryota</taxon>
        <taxon>Metazoa</taxon>
        <taxon>Ecdysozoa</taxon>
        <taxon>Arthropoda</taxon>
        <taxon>Hexapoda</taxon>
        <taxon>Insecta</taxon>
        <taxon>Pterygota</taxon>
        <taxon>Neoptera</taxon>
        <taxon>Endopterygota</taxon>
        <taxon>Diptera</taxon>
        <taxon>Brachycera</taxon>
        <taxon>Muscomorpha</taxon>
        <taxon>Ephydroidea</taxon>
        <taxon>Drosophilidae</taxon>
        <taxon>Drosophila</taxon>
        <taxon>Sophophora</taxon>
    </lineage>
</organism>
<keyword evidence="3" id="KW-1185">Reference proteome</keyword>
<comment type="caution">
    <text evidence="2">The sequence shown here is derived from an EMBL/GenBank/DDBJ whole genome shotgun (WGS) entry which is preliminary data.</text>
</comment>
<dbReference type="PANTHER" id="PTHR23259:SF70">
    <property type="entry name" value="ACCESSORY GLAND PROTEIN ACP62F-RELATED"/>
    <property type="match status" value="1"/>
</dbReference>
<dbReference type="InterPro" id="IPR051368">
    <property type="entry name" value="SerProtInhib-TIL_Domain"/>
</dbReference>
<evidence type="ECO:0000313" key="2">
    <source>
        <dbReference type="EMBL" id="KAI8039563.1"/>
    </source>
</evidence>
<reference evidence="2" key="1">
    <citation type="journal article" date="2023" name="Genome Biol. Evol.">
        <title>Long-read-based Genome Assembly of Drosophila gunungcola Reveals Fewer Chemosensory Genes in Flower-breeding Species.</title>
        <authorList>
            <person name="Negi A."/>
            <person name="Liao B.Y."/>
            <person name="Yeh S.D."/>
        </authorList>
    </citation>
    <scope>NUCLEOTIDE SEQUENCE</scope>
    <source>
        <strain evidence="2">Sukarami</strain>
    </source>
</reference>
<dbReference type="EMBL" id="JAMKOV010000005">
    <property type="protein sequence ID" value="KAI8039563.1"/>
    <property type="molecule type" value="Genomic_DNA"/>
</dbReference>